<evidence type="ECO:0000313" key="1">
    <source>
        <dbReference type="EMBL" id="GGZ52732.1"/>
    </source>
</evidence>
<dbReference type="Proteomes" id="UP000615593">
    <property type="component" value="Unassembled WGS sequence"/>
</dbReference>
<comment type="caution">
    <text evidence="1">The sequence shown here is derived from an EMBL/GenBank/DDBJ whole genome shotgun (WGS) entry which is preliminary data.</text>
</comment>
<gene>
    <name evidence="1" type="ORF">GCM10008088_12970</name>
</gene>
<dbReference type="EMBL" id="BMWY01000003">
    <property type="protein sequence ID" value="GGZ52732.1"/>
    <property type="molecule type" value="Genomic_DNA"/>
</dbReference>
<organism evidence="1 2">
    <name type="scientific">Mesonia mobilis</name>
    <dbReference type="NCBI Taxonomy" id="369791"/>
    <lineage>
        <taxon>Bacteria</taxon>
        <taxon>Pseudomonadati</taxon>
        <taxon>Bacteroidota</taxon>
        <taxon>Flavobacteriia</taxon>
        <taxon>Flavobacteriales</taxon>
        <taxon>Flavobacteriaceae</taxon>
        <taxon>Mesonia</taxon>
    </lineage>
</organism>
<reference evidence="2" key="1">
    <citation type="journal article" date="2019" name="Int. J. Syst. Evol. Microbiol.">
        <title>The Global Catalogue of Microorganisms (GCM) 10K type strain sequencing project: providing services to taxonomists for standard genome sequencing and annotation.</title>
        <authorList>
            <consortium name="The Broad Institute Genomics Platform"/>
            <consortium name="The Broad Institute Genome Sequencing Center for Infectious Disease"/>
            <person name="Wu L."/>
            <person name="Ma J."/>
        </authorList>
    </citation>
    <scope>NUCLEOTIDE SEQUENCE [LARGE SCALE GENOMIC DNA]</scope>
    <source>
        <strain evidence="2">KCTC 12708</strain>
    </source>
</reference>
<proteinExistence type="predicted"/>
<accession>A0ABQ3BNX0</accession>
<sequence>MNIQIIYTLLSILFFNLGFSQVDSEINFISSDSIENYIKVKNLSFENQDIYVLKNLESFKTYSQGYLKSPVIYVFNSKGNYLDFIHNANAEKKLSNFKKINRKPNKDYPDLKFWREKLIHFNSKQILEERNSDFYFVLNWGFLHNDEESIELINHWYDVLKRHQDNGENIKVVLLNIDLQDQWDLSQESRENVLKIVNAWKKK</sequence>
<dbReference type="RefSeq" id="WP_027884187.1">
    <property type="nucleotide sequence ID" value="NZ_BMWY01000003.1"/>
</dbReference>
<evidence type="ECO:0000313" key="2">
    <source>
        <dbReference type="Proteomes" id="UP000615593"/>
    </source>
</evidence>
<protein>
    <submittedName>
        <fullName evidence="1">Uncharacterized protein</fullName>
    </submittedName>
</protein>
<keyword evidence="2" id="KW-1185">Reference proteome</keyword>
<dbReference type="GeneID" id="94368963"/>
<name>A0ABQ3BNX0_9FLAO</name>